<dbReference type="InterPro" id="IPR056442">
    <property type="entry name" value="GINT1_N"/>
</dbReference>
<dbReference type="Pfam" id="PF24793">
    <property type="entry name" value="GINT1_N"/>
    <property type="match status" value="1"/>
</dbReference>
<dbReference type="EMBL" id="QVLV01000016">
    <property type="protein sequence ID" value="RGE57353.1"/>
    <property type="molecule type" value="Genomic_DNA"/>
</dbReference>
<dbReference type="GeneID" id="97989105"/>
<keyword evidence="3" id="KW-1185">Reference proteome</keyword>
<reference evidence="2" key="1">
    <citation type="submission" date="2018-08" db="EMBL/GenBank/DDBJ databases">
        <title>A genome reference for cultivated species of the human gut microbiota.</title>
        <authorList>
            <person name="Zou Y."/>
            <person name="Xue W."/>
            <person name="Luo G."/>
        </authorList>
    </citation>
    <scope>NUCLEOTIDE SEQUENCE [LARGE SCALE GENOMIC DNA]</scope>
    <source>
        <strain evidence="2">TF05-5AC</strain>
    </source>
</reference>
<dbReference type="RefSeq" id="WP_117545238.1">
    <property type="nucleotide sequence ID" value="NZ_QVLV01000016.1"/>
</dbReference>
<evidence type="ECO:0000259" key="1">
    <source>
        <dbReference type="Pfam" id="PF24793"/>
    </source>
</evidence>
<protein>
    <recommendedName>
        <fullName evidence="1">Glucosamine inositolphosphorylceramide transferase 1 N-terminal domain-containing protein</fullName>
    </recommendedName>
</protein>
<name>A0A3E3HZR4_9FIRM</name>
<proteinExistence type="predicted"/>
<dbReference type="AlphaFoldDB" id="A0A3E3HZR4"/>
<comment type="caution">
    <text evidence="2">The sequence shown here is derived from an EMBL/GenBank/DDBJ whole genome shotgun (WGS) entry which is preliminary data.</text>
</comment>
<evidence type="ECO:0000313" key="3">
    <source>
        <dbReference type="Proteomes" id="UP000260812"/>
    </source>
</evidence>
<accession>A0A3E3HZR4</accession>
<feature type="domain" description="Glucosamine inositolphosphorylceramide transferase 1 N-terminal" evidence="1">
    <location>
        <begin position="59"/>
        <end position="181"/>
    </location>
</feature>
<gene>
    <name evidence="2" type="ORF">DXC51_20090</name>
</gene>
<organism evidence="2 3">
    <name type="scientific">Eisenbergiella massiliensis</name>
    <dbReference type="NCBI Taxonomy" id="1720294"/>
    <lineage>
        <taxon>Bacteria</taxon>
        <taxon>Bacillati</taxon>
        <taxon>Bacillota</taxon>
        <taxon>Clostridia</taxon>
        <taxon>Lachnospirales</taxon>
        <taxon>Lachnospiraceae</taxon>
        <taxon>Eisenbergiella</taxon>
    </lineage>
</organism>
<evidence type="ECO:0000313" key="2">
    <source>
        <dbReference type="EMBL" id="RGE57353.1"/>
    </source>
</evidence>
<sequence>MGIKTILRKIKGMGLTTAFLKLIGYDAVFTCAVRQRASKEDIPETKSPFHVFGQSKEFWYADPLLYSFREKECIFMEAFDRKAGLGRIAFSERKEKEWTTPKIIIKENFHLSYPMIFQYKQELYMMPETSTAEKVVLYHCIKFPGEWEKQQTFLDGRKIVDIVVKEIKENEIQFLGSECSKDNDLMTKFCRFSLKHKEGMFVASEETEFNRVQQYTWFSRCAGYPYSDLLPLQRSREGIYGYSIIMSDRNEVMESGNVIMKAEITPEDIQLSGKKPGKIIGIHTYTRTLGYEVIDVEYMEYNPSKWRDRLNKINRKG</sequence>
<dbReference type="Proteomes" id="UP000260812">
    <property type="component" value="Unassembled WGS sequence"/>
</dbReference>